<dbReference type="InterPro" id="IPR001810">
    <property type="entry name" value="F-box_dom"/>
</dbReference>
<dbReference type="SUPFAM" id="SSF81383">
    <property type="entry name" value="F-box domain"/>
    <property type="match status" value="1"/>
</dbReference>
<accession>A0AA48QYE1</accession>
<dbReference type="Proteomes" id="UP001233271">
    <property type="component" value="Chromosome 6"/>
</dbReference>
<dbReference type="GeneID" id="85498176"/>
<evidence type="ECO:0000256" key="1">
    <source>
        <dbReference type="SAM" id="MobiDB-lite"/>
    </source>
</evidence>
<sequence>MLFQLFDSPPRPIHRNTRSTTPPLPDHESLPLSDTTWPTVEWAQEVFLPISIPLEVIDNILSFLPRNDVATCTRVNKNWYLASKPHLFKVVTLTTTLSLDGPNHPILDKNDGARPVFRRKWMSHHCHTLCVAEHSFLACQRVTSVTDIDVKCGSHLVTPTFPPLPHLQTLNLPYDVHWAVEQNRCNQACGFYRLQGVRNLILRDFWTDDKKPAQGMPAYPKFPDASLDKLTIMLAQQRHRYPYEGPHGYRSVSTVFGQTWYLDAVRPNGEITFVFPYFFRNMPLHPIFSVTFEPPNVSDPYPYNLFEFEALGGVWMWSGRWLSALSLVSTAAVASALKDRPGIRLVGFEDLGYDETDKEWLMWFVSTYARGLLSEWTHLSHEGFPHLKTVGLRLQQVEQVSSVTDDLVFQMQRADWATTASGRAALMAPQTDKWGKWTARD</sequence>
<dbReference type="CDD" id="cd09917">
    <property type="entry name" value="F-box_SF"/>
    <property type="match status" value="1"/>
</dbReference>
<dbReference type="Pfam" id="PF00646">
    <property type="entry name" value="F-box"/>
    <property type="match status" value="1"/>
</dbReference>
<proteinExistence type="predicted"/>
<gene>
    <name evidence="3" type="ORF">CcaverHIS019_0607650</name>
</gene>
<protein>
    <recommendedName>
        <fullName evidence="2">F-box domain-containing protein</fullName>
    </recommendedName>
</protein>
<organism evidence="3 4">
    <name type="scientific">Cutaneotrichosporon cavernicola</name>
    <dbReference type="NCBI Taxonomy" id="279322"/>
    <lineage>
        <taxon>Eukaryota</taxon>
        <taxon>Fungi</taxon>
        <taxon>Dikarya</taxon>
        <taxon>Basidiomycota</taxon>
        <taxon>Agaricomycotina</taxon>
        <taxon>Tremellomycetes</taxon>
        <taxon>Trichosporonales</taxon>
        <taxon>Trichosporonaceae</taxon>
        <taxon>Cutaneotrichosporon</taxon>
    </lineage>
</organism>
<evidence type="ECO:0000313" key="3">
    <source>
        <dbReference type="EMBL" id="BEI94306.1"/>
    </source>
</evidence>
<dbReference type="KEGG" id="ccac:CcaHIS019_0607650"/>
<dbReference type="AlphaFoldDB" id="A0AA48QYE1"/>
<dbReference type="RefSeq" id="XP_060459571.1">
    <property type="nucleotide sequence ID" value="XM_060603260.1"/>
</dbReference>
<name>A0AA48QYE1_9TREE</name>
<dbReference type="PROSITE" id="PS50181">
    <property type="entry name" value="FBOX"/>
    <property type="match status" value="1"/>
</dbReference>
<feature type="region of interest" description="Disordered" evidence="1">
    <location>
        <begin position="1"/>
        <end position="30"/>
    </location>
</feature>
<reference evidence="3" key="1">
    <citation type="journal article" date="2023" name="BMC Genomics">
        <title>Chromosome-level genome assemblies of Cutaneotrichosporon spp. (Trichosporonales, Basidiomycota) reveal imbalanced evolution between nucleotide sequences and chromosome synteny.</title>
        <authorList>
            <person name="Kobayashi Y."/>
            <person name="Kayamori A."/>
            <person name="Aoki K."/>
            <person name="Shiwa Y."/>
            <person name="Matsutani M."/>
            <person name="Fujita N."/>
            <person name="Sugita T."/>
            <person name="Iwasaki W."/>
            <person name="Tanaka N."/>
            <person name="Takashima M."/>
        </authorList>
    </citation>
    <scope>NUCLEOTIDE SEQUENCE</scope>
    <source>
        <strain evidence="3">HIS019</strain>
    </source>
</reference>
<evidence type="ECO:0000259" key="2">
    <source>
        <dbReference type="PROSITE" id="PS50181"/>
    </source>
</evidence>
<feature type="domain" description="F-box" evidence="2">
    <location>
        <begin position="46"/>
        <end position="91"/>
    </location>
</feature>
<keyword evidence="4" id="KW-1185">Reference proteome</keyword>
<dbReference type="SMART" id="SM00256">
    <property type="entry name" value="FBOX"/>
    <property type="match status" value="1"/>
</dbReference>
<dbReference type="InterPro" id="IPR036047">
    <property type="entry name" value="F-box-like_dom_sf"/>
</dbReference>
<evidence type="ECO:0000313" key="4">
    <source>
        <dbReference type="Proteomes" id="UP001233271"/>
    </source>
</evidence>
<dbReference type="EMBL" id="AP028217">
    <property type="protein sequence ID" value="BEI94306.1"/>
    <property type="molecule type" value="Genomic_DNA"/>
</dbReference>